<dbReference type="AlphaFoldDB" id="W6RQE7"/>
<evidence type="ECO:0000313" key="2">
    <source>
        <dbReference type="Proteomes" id="UP000019443"/>
    </source>
</evidence>
<dbReference type="EMBL" id="HG916855">
    <property type="protein sequence ID" value="CDM62395.1"/>
    <property type="molecule type" value="Genomic_DNA"/>
</dbReference>
<dbReference type="HOGENOM" id="CLU_2652019_0_0_5"/>
<gene>
    <name evidence="1" type="ORF">LPU83_pLPU83d_1025</name>
</gene>
<evidence type="ECO:0000313" key="1">
    <source>
        <dbReference type="EMBL" id="CDM62395.1"/>
    </source>
</evidence>
<proteinExistence type="predicted"/>
<organism evidence="1 2">
    <name type="scientific">Rhizobium favelukesii</name>
    <dbReference type="NCBI Taxonomy" id="348824"/>
    <lineage>
        <taxon>Bacteria</taxon>
        <taxon>Pseudomonadati</taxon>
        <taxon>Pseudomonadota</taxon>
        <taxon>Alphaproteobacteria</taxon>
        <taxon>Hyphomicrobiales</taxon>
        <taxon>Rhizobiaceae</taxon>
        <taxon>Rhizobium/Agrobacterium group</taxon>
        <taxon>Rhizobium</taxon>
    </lineage>
</organism>
<accession>W6RQE7</accession>
<name>W6RQE7_9HYPH</name>
<geneLocation type="plasmid" evidence="1 2">
    <name>pLPU83d</name>
</geneLocation>
<dbReference type="KEGG" id="rhl:LPU83_pLPU83d_1025"/>
<keyword evidence="2" id="KW-1185">Reference proteome</keyword>
<keyword evidence="1" id="KW-0614">Plasmid</keyword>
<protein>
    <submittedName>
        <fullName evidence="1">Uncharacterized protein</fullName>
    </submittedName>
</protein>
<reference evidence="1" key="1">
    <citation type="submission" date="2013-11" db="EMBL/GenBank/DDBJ databases">
        <title>Draft genome sequence of the broad-host-range Rhizobium sp. LPU83 strain, a member of the low-genetic diversity Oregon-like Rhizobium sp. group.</title>
        <authorList>
            <person name="Wibberg D."/>
            <person name="Puehler A."/>
            <person name="Schlueter A."/>
        </authorList>
    </citation>
    <scope>NUCLEOTIDE SEQUENCE [LARGE SCALE GENOMIC DNA]</scope>
    <source>
        <strain evidence="1">LPU83</strain>
        <plasmid evidence="1">pLPU83d</plasmid>
    </source>
</reference>
<dbReference type="Proteomes" id="UP000019443">
    <property type="component" value="Plasmid pLPU83d"/>
</dbReference>
<sequence>MDRLIGSRCILPRPVDIATETKFGDGLHVYCPRGRTHGATRRPALASTSDLADKLQRIEAIDDLLCSLLPEQVGHR</sequence>